<dbReference type="Proteomes" id="UP000008909">
    <property type="component" value="Unassembled WGS sequence"/>
</dbReference>
<protein>
    <submittedName>
        <fullName evidence="1">Uncharacterized protein</fullName>
    </submittedName>
</protein>
<sequence>MTGGFGVQQPAKQSNITAYTTTVSSHLIKSNLKSFDCPRCQTAYDHKLKPSSSATREMLLRLRGLTPMRSSRRPDRLLAQLKDLFQTENHVVWDKVVRRTQYTFFTKTIGFGDSYVILQQLQKNRIDLTTQNHIRMGEEIIGFQYSD</sequence>
<keyword evidence="2" id="KW-1185">Reference proteome</keyword>
<reference key="2">
    <citation type="submission" date="2011-10" db="EMBL/GenBank/DDBJ databases">
        <title>The genome and transcriptome sequence of Clonorchis sinensis provide insights into the carcinogenic liver fluke.</title>
        <authorList>
            <person name="Wang X."/>
            <person name="Huang Y."/>
            <person name="Chen W."/>
            <person name="Liu H."/>
            <person name="Guo L."/>
            <person name="Chen Y."/>
            <person name="Luo F."/>
            <person name="Zhou W."/>
            <person name="Sun J."/>
            <person name="Mao Q."/>
            <person name="Liang P."/>
            <person name="Zhou C."/>
            <person name="Tian Y."/>
            <person name="Men J."/>
            <person name="Lv X."/>
            <person name="Huang L."/>
            <person name="Zhou J."/>
            <person name="Hu Y."/>
            <person name="Li R."/>
            <person name="Zhang F."/>
            <person name="Lei H."/>
            <person name="Li X."/>
            <person name="Hu X."/>
            <person name="Liang C."/>
            <person name="Xu J."/>
            <person name="Wu Z."/>
            <person name="Yu X."/>
        </authorList>
    </citation>
    <scope>NUCLEOTIDE SEQUENCE</scope>
    <source>
        <strain>Henan</strain>
    </source>
</reference>
<gene>
    <name evidence="1" type="ORF">CLF_100407</name>
</gene>
<proteinExistence type="predicted"/>
<organism evidence="1 2">
    <name type="scientific">Clonorchis sinensis</name>
    <name type="common">Chinese liver fluke</name>
    <dbReference type="NCBI Taxonomy" id="79923"/>
    <lineage>
        <taxon>Eukaryota</taxon>
        <taxon>Metazoa</taxon>
        <taxon>Spiralia</taxon>
        <taxon>Lophotrochozoa</taxon>
        <taxon>Platyhelminthes</taxon>
        <taxon>Trematoda</taxon>
        <taxon>Digenea</taxon>
        <taxon>Opisthorchiida</taxon>
        <taxon>Opisthorchiata</taxon>
        <taxon>Opisthorchiidae</taxon>
        <taxon>Clonorchis</taxon>
    </lineage>
</organism>
<evidence type="ECO:0000313" key="2">
    <source>
        <dbReference type="Proteomes" id="UP000008909"/>
    </source>
</evidence>
<dbReference type="EMBL" id="DF142840">
    <property type="protein sequence ID" value="GAA47472.1"/>
    <property type="molecule type" value="Genomic_DNA"/>
</dbReference>
<evidence type="ECO:0000313" key="1">
    <source>
        <dbReference type="EMBL" id="GAA47472.1"/>
    </source>
</evidence>
<reference evidence="1" key="1">
    <citation type="journal article" date="2011" name="Genome Biol.">
        <title>The draft genome of the carcinogenic human liver fluke Clonorchis sinensis.</title>
        <authorList>
            <person name="Wang X."/>
            <person name="Chen W."/>
            <person name="Huang Y."/>
            <person name="Sun J."/>
            <person name="Men J."/>
            <person name="Liu H."/>
            <person name="Luo F."/>
            <person name="Guo L."/>
            <person name="Lv X."/>
            <person name="Deng C."/>
            <person name="Zhou C."/>
            <person name="Fan Y."/>
            <person name="Li X."/>
            <person name="Huang L."/>
            <person name="Hu Y."/>
            <person name="Liang C."/>
            <person name="Hu X."/>
            <person name="Xu J."/>
            <person name="Yu X."/>
        </authorList>
    </citation>
    <scope>NUCLEOTIDE SEQUENCE [LARGE SCALE GENOMIC DNA]</scope>
    <source>
        <strain evidence="1">Henan</strain>
    </source>
</reference>
<dbReference type="AlphaFoldDB" id="G7Y3D5"/>
<name>G7Y3D5_CLOSI</name>
<accession>G7Y3D5</accession>